<gene>
    <name evidence="1" type="ORF">PMALA_057100</name>
</gene>
<dbReference type="EMBL" id="FLQW01004366">
    <property type="protein sequence ID" value="SBS96815.1"/>
    <property type="molecule type" value="Genomic_DNA"/>
</dbReference>
<reference evidence="2" key="1">
    <citation type="submission" date="2016-05" db="EMBL/GenBank/DDBJ databases">
        <authorList>
            <person name="Naeem Raeece"/>
        </authorList>
    </citation>
    <scope>NUCLEOTIDE SEQUENCE [LARGE SCALE GENOMIC DNA]</scope>
</reference>
<evidence type="ECO:0000313" key="2">
    <source>
        <dbReference type="Proteomes" id="UP000078597"/>
    </source>
</evidence>
<evidence type="ECO:0000313" key="1">
    <source>
        <dbReference type="EMBL" id="SBS96815.1"/>
    </source>
</evidence>
<accession>A0A1A8WY57</accession>
<dbReference type="Proteomes" id="UP000078597">
    <property type="component" value="Unassembled WGS sequence"/>
</dbReference>
<organism evidence="1 2">
    <name type="scientific">Plasmodium malariae</name>
    <dbReference type="NCBI Taxonomy" id="5858"/>
    <lineage>
        <taxon>Eukaryota</taxon>
        <taxon>Sar</taxon>
        <taxon>Alveolata</taxon>
        <taxon>Apicomplexa</taxon>
        <taxon>Aconoidasida</taxon>
        <taxon>Haemosporida</taxon>
        <taxon>Plasmodiidae</taxon>
        <taxon>Plasmodium</taxon>
        <taxon>Plasmodium (Plasmodium)</taxon>
    </lineage>
</organism>
<dbReference type="AlphaFoldDB" id="A0A1A8WY57"/>
<feature type="non-terminal residue" evidence="1">
    <location>
        <position position="1"/>
    </location>
</feature>
<sequence>LCKVQKDFVKNKKTMKNSPGLQDQVTELLNHLLHYILINDIIKSINDQWMNLI</sequence>
<name>A0A1A8WY57_PLAMA</name>
<protein>
    <submittedName>
        <fullName evidence="1">Uncharacterized protein</fullName>
    </submittedName>
</protein>
<proteinExistence type="predicted"/>